<comment type="caution">
    <text evidence="2">The sequence shown here is derived from an EMBL/GenBank/DDBJ whole genome shotgun (WGS) entry which is preliminary data.</text>
</comment>
<protein>
    <submittedName>
        <fullName evidence="2">Uncharacterized protein</fullName>
    </submittedName>
</protein>
<dbReference type="EMBL" id="BARS01026977">
    <property type="protein sequence ID" value="GAG06593.1"/>
    <property type="molecule type" value="Genomic_DNA"/>
</dbReference>
<gene>
    <name evidence="2" type="ORF">S01H1_42413</name>
</gene>
<evidence type="ECO:0000313" key="2">
    <source>
        <dbReference type="EMBL" id="GAG06593.1"/>
    </source>
</evidence>
<dbReference type="Pfam" id="PF03837">
    <property type="entry name" value="RecT"/>
    <property type="match status" value="1"/>
</dbReference>
<dbReference type="InterPro" id="IPR018330">
    <property type="entry name" value="RecT_fam"/>
</dbReference>
<dbReference type="GO" id="GO:0003677">
    <property type="term" value="F:DNA binding"/>
    <property type="evidence" value="ECO:0007669"/>
    <property type="project" value="InterPro"/>
</dbReference>
<reference evidence="2" key="1">
    <citation type="journal article" date="2014" name="Front. Microbiol.">
        <title>High frequency of phylogenetically diverse reductive dehalogenase-homologous genes in deep subseafloor sedimentary metagenomes.</title>
        <authorList>
            <person name="Kawai M."/>
            <person name="Futagami T."/>
            <person name="Toyoda A."/>
            <person name="Takaki Y."/>
            <person name="Nishi S."/>
            <person name="Hori S."/>
            <person name="Arai W."/>
            <person name="Tsubouchi T."/>
            <person name="Morono Y."/>
            <person name="Uchiyama I."/>
            <person name="Ito T."/>
            <person name="Fujiyama A."/>
            <person name="Inagaki F."/>
            <person name="Takami H."/>
        </authorList>
    </citation>
    <scope>NUCLEOTIDE SEQUENCE</scope>
    <source>
        <strain evidence="2">Expedition CK06-06</strain>
    </source>
</reference>
<feature type="non-terminal residue" evidence="2">
    <location>
        <position position="266"/>
    </location>
</feature>
<name>X0V254_9ZZZZ</name>
<feature type="non-terminal residue" evidence="2">
    <location>
        <position position="1"/>
    </location>
</feature>
<evidence type="ECO:0000256" key="1">
    <source>
        <dbReference type="SAM" id="MobiDB-lite"/>
    </source>
</evidence>
<dbReference type="AlphaFoldDB" id="X0V254"/>
<dbReference type="GO" id="GO:0006259">
    <property type="term" value="P:DNA metabolic process"/>
    <property type="evidence" value="ECO:0007669"/>
    <property type="project" value="InterPro"/>
</dbReference>
<accession>X0V254</accession>
<sequence length="266" mass="30186">IEVKDFTQLYKLAQYICKSSFVPKDKHNKPEDCLLAWQMGQEIGLSPMASLNSISVINGRPTLWGDPMKGLIMKQPDCEDIKEYIEDEKSDNPVAVCEVLRKNFSPVTSRFSVQDAKRAGYWSKGGTWKTHPILMLSYKARGFALRSAFPDVLSGLITREEAEDYAEDYSKTETSKKAPIKNVTPVEEFEKSDFERLGEKAIDVLLNGEHEKHLEGLIAKEKIEKKAQQEKISGTDEEQLEPTKSAYDIMESHYQKATVNVEKEMA</sequence>
<feature type="region of interest" description="Disordered" evidence="1">
    <location>
        <begin position="225"/>
        <end position="245"/>
    </location>
</feature>
<proteinExistence type="predicted"/>
<organism evidence="2">
    <name type="scientific">marine sediment metagenome</name>
    <dbReference type="NCBI Taxonomy" id="412755"/>
    <lineage>
        <taxon>unclassified sequences</taxon>
        <taxon>metagenomes</taxon>
        <taxon>ecological metagenomes</taxon>
    </lineage>
</organism>